<reference evidence="1 2" key="1">
    <citation type="submission" date="2016-10" db="EMBL/GenBank/DDBJ databases">
        <authorList>
            <person name="de Groot N.N."/>
        </authorList>
    </citation>
    <scope>NUCLEOTIDE SEQUENCE [LARGE SCALE GENOMIC DNA]</scope>
    <source>
        <strain evidence="1 2">JCM 21544</strain>
    </source>
</reference>
<dbReference type="RefSeq" id="WP_084336470.1">
    <property type="nucleotide sequence ID" value="NZ_FNFD01000040.1"/>
</dbReference>
<evidence type="ECO:0008006" key="3">
    <source>
        <dbReference type="Google" id="ProtNLM"/>
    </source>
</evidence>
<sequence>MGDKVLILPGYGNSGPGHWQSLWQAAGPAFQRVEQRDWEHPVCAEWVAALEKAVAEAGDDCVLVAHSLACLLVAHWAAQTRQSVRAALLVAVPDPSGPAFPSDASGFAPVPLMPLPFPSLVVASRDDPYGSLDFSRSCAGAWGSRWVDIGPAGHINGDSGLGDWPEGKRLLESLTEAAHA</sequence>
<protein>
    <recommendedName>
        <fullName evidence="3">Alpha/beta hydrolase family protein</fullName>
    </recommendedName>
</protein>
<organism evidence="1 2">
    <name type="scientific">Pseudomonas indica</name>
    <dbReference type="NCBI Taxonomy" id="137658"/>
    <lineage>
        <taxon>Bacteria</taxon>
        <taxon>Pseudomonadati</taxon>
        <taxon>Pseudomonadota</taxon>
        <taxon>Gammaproteobacteria</taxon>
        <taxon>Pseudomonadales</taxon>
        <taxon>Pseudomonadaceae</taxon>
        <taxon>Pseudomonas</taxon>
    </lineage>
</organism>
<name>A0A1G9PQ93_9PSED</name>
<dbReference type="STRING" id="137658.SAMN05216186_14013"/>
<proteinExistence type="predicted"/>
<dbReference type="GO" id="GO:0016787">
    <property type="term" value="F:hydrolase activity"/>
    <property type="evidence" value="ECO:0007669"/>
    <property type="project" value="InterPro"/>
</dbReference>
<evidence type="ECO:0000313" key="2">
    <source>
        <dbReference type="Proteomes" id="UP000198706"/>
    </source>
</evidence>
<dbReference type="SUPFAM" id="SSF53474">
    <property type="entry name" value="alpha/beta-Hydrolases"/>
    <property type="match status" value="1"/>
</dbReference>
<accession>A0A1G9PQ93</accession>
<gene>
    <name evidence="1" type="ORF">SAMN05216186_14013</name>
</gene>
<keyword evidence="2" id="KW-1185">Reference proteome</keyword>
<dbReference type="InterPro" id="IPR029058">
    <property type="entry name" value="AB_hydrolase_fold"/>
</dbReference>
<dbReference type="EMBL" id="FNFD01000040">
    <property type="protein sequence ID" value="SDM00950.1"/>
    <property type="molecule type" value="Genomic_DNA"/>
</dbReference>
<dbReference type="Gene3D" id="3.40.50.1820">
    <property type="entry name" value="alpha/beta hydrolase"/>
    <property type="match status" value="1"/>
</dbReference>
<dbReference type="Proteomes" id="UP000198706">
    <property type="component" value="Unassembled WGS sequence"/>
</dbReference>
<dbReference type="Pfam" id="PF06821">
    <property type="entry name" value="Ser_hydrolase"/>
    <property type="match status" value="1"/>
</dbReference>
<dbReference type="AlphaFoldDB" id="A0A1G9PQ93"/>
<dbReference type="InterPro" id="IPR010662">
    <property type="entry name" value="RBBP9/YdeN"/>
</dbReference>
<evidence type="ECO:0000313" key="1">
    <source>
        <dbReference type="EMBL" id="SDM00950.1"/>
    </source>
</evidence>